<keyword evidence="1" id="KW-0547">Nucleotide-binding</keyword>
<reference evidence="4 5" key="1">
    <citation type="journal article" date="2016" name="BMC Genomics">
        <title>Comparative genomics reveals Cyclospora cayetanensis possesses coccidia-like metabolism and invasion components but unique surface antigens.</title>
        <authorList>
            <person name="Liu S."/>
            <person name="Wang L."/>
            <person name="Zheng H."/>
            <person name="Xu Z."/>
            <person name="Roellig D.M."/>
            <person name="Li N."/>
            <person name="Frace M.A."/>
            <person name="Tang K."/>
            <person name="Arrowood M.J."/>
            <person name="Moss D.M."/>
            <person name="Zhang L."/>
            <person name="Feng Y."/>
            <person name="Xiao L."/>
        </authorList>
    </citation>
    <scope>NUCLEOTIDE SEQUENCE [LARGE SCALE GENOMIC DNA]</scope>
    <source>
        <strain evidence="4 5">CHN_HEN01</strain>
    </source>
</reference>
<dbReference type="GO" id="GO:0005730">
    <property type="term" value="C:nucleolus"/>
    <property type="evidence" value="ECO:0007669"/>
    <property type="project" value="TreeGrafter"/>
</dbReference>
<proteinExistence type="predicted"/>
<sequence length="448" mass="48657">MAKVKKQSRRQKLSKKYNIEKKVREHRRKMRKEAKAKGGPVRRSLERWAHREGKKVILLLNKIDLLPAPAVAAWLQQLRRTTVSPVLAFKCSSSGGSGCSRIGRWCAADPVHAPEKLKRSSSQALGVQPLMRLLSSIGHAAAKVSSAGDGAAAETAAGGEPVAPEDGDSSKTQLIDSPGVLFAPPAREEDTARILPHPQSLVVSQQQQKEQQRPLDASASLLLQSLLPVPQIPNPEAVAEALISISSVPTLQQLYQLPIFTSPREALQGLAMRRGKLLKGGVADLCAAAKMFLQEWQEGKVPYYSLPSGFKDSGAVRLVGVKSDSGESLATLQKELVERQLASLGVSSAEGELCCPDSEATNGPAQTLQSVQGEMTGGLISTFQCSLPPVALRLQRLMFRDVLATKRQREQTRTEAEAPERMEHVTLRQKKRKGNIEAEGEQVSMDEL</sequence>
<evidence type="ECO:0000313" key="4">
    <source>
        <dbReference type="EMBL" id="OEH75422.1"/>
    </source>
</evidence>
<dbReference type="Gene3D" id="3.40.50.300">
    <property type="entry name" value="P-loop containing nucleotide triphosphate hydrolases"/>
    <property type="match status" value="1"/>
</dbReference>
<dbReference type="InterPro" id="IPR050755">
    <property type="entry name" value="TRAFAC_YlqF/YawG_RiboMat"/>
</dbReference>
<keyword evidence="2" id="KW-0342">GTP-binding</keyword>
<dbReference type="AlphaFoldDB" id="A0A1D3CW46"/>
<feature type="compositionally biased region" description="Acidic residues" evidence="3">
    <location>
        <begin position="438"/>
        <end position="448"/>
    </location>
</feature>
<gene>
    <name evidence="4" type="ORF">cyc_04805</name>
</gene>
<feature type="region of interest" description="Disordered" evidence="3">
    <location>
        <begin position="406"/>
        <end position="448"/>
    </location>
</feature>
<feature type="compositionally biased region" description="Low complexity" evidence="3">
    <location>
        <begin position="152"/>
        <end position="164"/>
    </location>
</feature>
<comment type="caution">
    <text evidence="4">The sequence shown here is derived from an EMBL/GenBank/DDBJ whole genome shotgun (WGS) entry which is preliminary data.</text>
</comment>
<dbReference type="VEuPathDB" id="ToxoDB:cyc_04805"/>
<feature type="compositionally biased region" description="Basic residues" evidence="3">
    <location>
        <begin position="1"/>
        <end position="15"/>
    </location>
</feature>
<dbReference type="PANTHER" id="PTHR11089">
    <property type="entry name" value="GTP-BINDING PROTEIN-RELATED"/>
    <property type="match status" value="1"/>
</dbReference>
<evidence type="ECO:0000256" key="2">
    <source>
        <dbReference type="ARBA" id="ARBA00023134"/>
    </source>
</evidence>
<name>A0A1D3CW46_9EIME</name>
<dbReference type="InterPro" id="IPR023179">
    <property type="entry name" value="GTP-bd_ortho_bundle_sf"/>
</dbReference>
<dbReference type="PANTHER" id="PTHR11089:SF30">
    <property type="entry name" value="GUANINE NUCLEOTIDE-BINDING PROTEIN-LIKE 3 HOMOLOG"/>
    <property type="match status" value="1"/>
</dbReference>
<dbReference type="VEuPathDB" id="ToxoDB:LOC34621282"/>
<evidence type="ECO:0000256" key="1">
    <source>
        <dbReference type="ARBA" id="ARBA00022741"/>
    </source>
</evidence>
<feature type="compositionally biased region" description="Basic and acidic residues" evidence="3">
    <location>
        <begin position="406"/>
        <end position="426"/>
    </location>
</feature>
<evidence type="ECO:0000313" key="5">
    <source>
        <dbReference type="Proteomes" id="UP000095192"/>
    </source>
</evidence>
<dbReference type="InterPro" id="IPR027417">
    <property type="entry name" value="P-loop_NTPase"/>
</dbReference>
<protein>
    <submittedName>
        <fullName evidence="4">GTPase domain-containing protein</fullName>
    </submittedName>
</protein>
<evidence type="ECO:0000256" key="3">
    <source>
        <dbReference type="SAM" id="MobiDB-lite"/>
    </source>
</evidence>
<dbReference type="Gene3D" id="1.10.1580.10">
    <property type="match status" value="1"/>
</dbReference>
<dbReference type="Proteomes" id="UP000095192">
    <property type="component" value="Unassembled WGS sequence"/>
</dbReference>
<feature type="region of interest" description="Disordered" evidence="3">
    <location>
        <begin position="152"/>
        <end position="177"/>
    </location>
</feature>
<dbReference type="GO" id="GO:0005525">
    <property type="term" value="F:GTP binding"/>
    <property type="evidence" value="ECO:0007669"/>
    <property type="project" value="UniProtKB-KW"/>
</dbReference>
<dbReference type="EMBL" id="JROU02001724">
    <property type="protein sequence ID" value="OEH75422.1"/>
    <property type="molecule type" value="Genomic_DNA"/>
</dbReference>
<accession>A0A1D3CW46</accession>
<organism evidence="4 5">
    <name type="scientific">Cyclospora cayetanensis</name>
    <dbReference type="NCBI Taxonomy" id="88456"/>
    <lineage>
        <taxon>Eukaryota</taxon>
        <taxon>Sar</taxon>
        <taxon>Alveolata</taxon>
        <taxon>Apicomplexa</taxon>
        <taxon>Conoidasida</taxon>
        <taxon>Coccidia</taxon>
        <taxon>Eucoccidiorida</taxon>
        <taxon>Eimeriorina</taxon>
        <taxon>Eimeriidae</taxon>
        <taxon>Cyclospora</taxon>
    </lineage>
</organism>
<keyword evidence="5" id="KW-1185">Reference proteome</keyword>
<feature type="region of interest" description="Disordered" evidence="3">
    <location>
        <begin position="1"/>
        <end position="39"/>
    </location>
</feature>
<feature type="compositionally biased region" description="Basic residues" evidence="3">
    <location>
        <begin position="24"/>
        <end position="34"/>
    </location>
</feature>
<dbReference type="InParanoid" id="A0A1D3CW46"/>